<evidence type="ECO:0000313" key="3">
    <source>
        <dbReference type="Proteomes" id="UP000730618"/>
    </source>
</evidence>
<feature type="transmembrane region" description="Helical" evidence="1">
    <location>
        <begin position="91"/>
        <end position="109"/>
    </location>
</feature>
<evidence type="ECO:0008006" key="4">
    <source>
        <dbReference type="Google" id="ProtNLM"/>
    </source>
</evidence>
<feature type="transmembrane region" description="Helical" evidence="1">
    <location>
        <begin position="121"/>
        <end position="141"/>
    </location>
</feature>
<proteinExistence type="predicted"/>
<accession>A0ABM8VGK4</accession>
<dbReference type="InterPro" id="IPR025671">
    <property type="entry name" value="HXXEE"/>
</dbReference>
<dbReference type="RefSeq" id="WP_230414906.1">
    <property type="nucleotide sequence ID" value="NZ_CAJVCE010000006.1"/>
</dbReference>
<keyword evidence="1" id="KW-0812">Transmembrane</keyword>
<dbReference type="Proteomes" id="UP000730618">
    <property type="component" value="Unassembled WGS sequence"/>
</dbReference>
<organism evidence="2 3">
    <name type="scientific">Paenibacillus allorhizosphaerae</name>
    <dbReference type="NCBI Taxonomy" id="2849866"/>
    <lineage>
        <taxon>Bacteria</taxon>
        <taxon>Bacillati</taxon>
        <taxon>Bacillota</taxon>
        <taxon>Bacilli</taxon>
        <taxon>Bacillales</taxon>
        <taxon>Paenibacillaceae</taxon>
        <taxon>Paenibacillus</taxon>
    </lineage>
</organism>
<sequence length="182" mass="21023">MLEWLDSSISLNSLIWLYLAAFMLHDFEEIIRIEPWFRKNVDVVYGKVPAAFRPTVQTFSQVTTSQFAIAVCLEFIIFLPVTFMAAERHSYLLFLGFNAVMLLHVFMHLGQAWIVNKLVPGVITAVAITLPYSLYLFSRLLREGIIDWHDIWISLPYGFLLLPIVWLGHLLGEKLMPRPAKK</sequence>
<gene>
    <name evidence="2" type="ORF">PAECIP111802_02472</name>
</gene>
<dbReference type="EMBL" id="CAJVCE010000006">
    <property type="protein sequence ID" value="CAG7638750.1"/>
    <property type="molecule type" value="Genomic_DNA"/>
</dbReference>
<feature type="transmembrane region" description="Helical" evidence="1">
    <location>
        <begin position="153"/>
        <end position="172"/>
    </location>
</feature>
<reference evidence="2 3" key="1">
    <citation type="submission" date="2021-06" db="EMBL/GenBank/DDBJ databases">
        <authorList>
            <person name="Criscuolo A."/>
        </authorList>
    </citation>
    <scope>NUCLEOTIDE SEQUENCE [LARGE SCALE GENOMIC DNA]</scope>
    <source>
        <strain evidence="3">CIP 111802</strain>
    </source>
</reference>
<protein>
    <recommendedName>
        <fullName evidence="4">HXXEE domain-containing protein</fullName>
    </recommendedName>
</protein>
<keyword evidence="1" id="KW-0472">Membrane</keyword>
<keyword evidence="1" id="KW-1133">Transmembrane helix</keyword>
<name>A0ABM8VGK4_9BACL</name>
<evidence type="ECO:0000313" key="2">
    <source>
        <dbReference type="EMBL" id="CAG7638750.1"/>
    </source>
</evidence>
<dbReference type="Pfam" id="PF13787">
    <property type="entry name" value="HXXEE"/>
    <property type="match status" value="1"/>
</dbReference>
<keyword evidence="3" id="KW-1185">Reference proteome</keyword>
<feature type="transmembrane region" description="Helical" evidence="1">
    <location>
        <begin position="67"/>
        <end position="85"/>
    </location>
</feature>
<evidence type="ECO:0000256" key="1">
    <source>
        <dbReference type="SAM" id="Phobius"/>
    </source>
</evidence>
<comment type="caution">
    <text evidence="2">The sequence shown here is derived from an EMBL/GenBank/DDBJ whole genome shotgun (WGS) entry which is preliminary data.</text>
</comment>